<protein>
    <submittedName>
        <fullName evidence="1">Uncharacterized protein</fullName>
    </submittedName>
</protein>
<accession>A0A640VRS6</accession>
<sequence length="330" mass="35595">MPQIIRAATPYDIPQLIKLLLLDAAERHAQDSALWSIAHDASTQVEKALTVALTGAQPPVQIWQVADRDGRITGVSHAMLLPVPPIYAGSKGEPGLIMPDTCVAPDAPAGTVDALVKAAEDALQDAGAQVIVSAYVAGEAWRTAFQKRGYDPLTLYLSRAHLEVRGRHPDIRPVSEADIPGIVARSAENRQVLFDIDEFWETHADADARFSAWMTRSLTLADRDMMVIGSQVELDGYIIAQPASRLHFPPAHDIAAVGVIDDYYHRELADPETLGSGNEGAMALLRAAEAAFAARGRTAAFVVCPAGWRSKIETLQAAGYETAMVCSIKR</sequence>
<gene>
    <name evidence="1" type="ORF">So717_13480</name>
</gene>
<dbReference type="EMBL" id="BLIV01000002">
    <property type="protein sequence ID" value="GFE49595.1"/>
    <property type="molecule type" value="Genomic_DNA"/>
</dbReference>
<organism evidence="1 2">
    <name type="scientific">Roseobacter cerasinus</name>
    <dbReference type="NCBI Taxonomy" id="2602289"/>
    <lineage>
        <taxon>Bacteria</taxon>
        <taxon>Pseudomonadati</taxon>
        <taxon>Pseudomonadota</taxon>
        <taxon>Alphaproteobacteria</taxon>
        <taxon>Rhodobacterales</taxon>
        <taxon>Roseobacteraceae</taxon>
        <taxon>Roseobacter</taxon>
    </lineage>
</organism>
<comment type="caution">
    <text evidence="1">The sequence shown here is derived from an EMBL/GenBank/DDBJ whole genome shotgun (WGS) entry which is preliminary data.</text>
</comment>
<proteinExistence type="predicted"/>
<keyword evidence="2" id="KW-1185">Reference proteome</keyword>
<dbReference type="RefSeq" id="WP_159975457.1">
    <property type="nucleotide sequence ID" value="NZ_BLIV01000002.1"/>
</dbReference>
<name>A0A640VRS6_9RHOB</name>
<evidence type="ECO:0000313" key="1">
    <source>
        <dbReference type="EMBL" id="GFE49595.1"/>
    </source>
</evidence>
<dbReference type="SUPFAM" id="SSF55729">
    <property type="entry name" value="Acyl-CoA N-acyltransferases (Nat)"/>
    <property type="match status" value="1"/>
</dbReference>
<dbReference type="OrthoDB" id="7844820at2"/>
<dbReference type="InterPro" id="IPR016181">
    <property type="entry name" value="Acyl_CoA_acyltransferase"/>
</dbReference>
<dbReference type="Proteomes" id="UP000436522">
    <property type="component" value="Unassembled WGS sequence"/>
</dbReference>
<reference evidence="1 2" key="1">
    <citation type="submission" date="2019-12" db="EMBL/GenBank/DDBJ databases">
        <title>Roseobacter cerasinus sp. nov., isolated from seawater around aquaculture.</title>
        <authorList>
            <person name="Muramatsu S."/>
            <person name="Takabe Y."/>
            <person name="Mori K."/>
            <person name="Takaichi S."/>
            <person name="Hanada S."/>
        </authorList>
    </citation>
    <scope>NUCLEOTIDE SEQUENCE [LARGE SCALE GENOMIC DNA]</scope>
    <source>
        <strain evidence="1 2">AI77</strain>
    </source>
</reference>
<dbReference type="AlphaFoldDB" id="A0A640VRS6"/>
<evidence type="ECO:0000313" key="2">
    <source>
        <dbReference type="Proteomes" id="UP000436522"/>
    </source>
</evidence>
<dbReference type="Gene3D" id="3.40.630.30">
    <property type="match status" value="1"/>
</dbReference>